<protein>
    <recommendedName>
        <fullName evidence="1">N-acetyltransferase domain-containing protein</fullName>
    </recommendedName>
</protein>
<accession>A0A1Y5RXK3</accession>
<dbReference type="Gene3D" id="3.40.630.90">
    <property type="match status" value="1"/>
</dbReference>
<evidence type="ECO:0000259" key="1">
    <source>
        <dbReference type="PROSITE" id="PS51186"/>
    </source>
</evidence>
<dbReference type="InterPro" id="IPR000182">
    <property type="entry name" value="GNAT_dom"/>
</dbReference>
<dbReference type="Pfam" id="PF18014">
    <property type="entry name" value="Acetyltransf_18"/>
    <property type="match status" value="1"/>
</dbReference>
<feature type="domain" description="N-acetyltransferase" evidence="1">
    <location>
        <begin position="3"/>
        <end position="140"/>
    </location>
</feature>
<dbReference type="EMBL" id="FWFR01000001">
    <property type="protein sequence ID" value="SLN27853.1"/>
    <property type="molecule type" value="Genomic_DNA"/>
</dbReference>
<dbReference type="CDD" id="cd04301">
    <property type="entry name" value="NAT_SF"/>
    <property type="match status" value="1"/>
</dbReference>
<proteinExistence type="predicted"/>
<dbReference type="Pfam" id="PF00583">
    <property type="entry name" value="Acetyltransf_1"/>
    <property type="match status" value="1"/>
</dbReference>
<dbReference type="InParanoid" id="A0A1Y5RXK3"/>
<evidence type="ECO:0000313" key="3">
    <source>
        <dbReference type="Proteomes" id="UP000193200"/>
    </source>
</evidence>
<name>A0A1Y5RXK3_9PROT</name>
<organism evidence="2 3">
    <name type="scientific">Oceanibacterium hippocampi</name>
    <dbReference type="NCBI Taxonomy" id="745714"/>
    <lineage>
        <taxon>Bacteria</taxon>
        <taxon>Pseudomonadati</taxon>
        <taxon>Pseudomonadota</taxon>
        <taxon>Alphaproteobacteria</taxon>
        <taxon>Sneathiellales</taxon>
        <taxon>Sneathiellaceae</taxon>
        <taxon>Oceanibacterium</taxon>
    </lineage>
</organism>
<keyword evidence="3" id="KW-1185">Reference proteome</keyword>
<dbReference type="PANTHER" id="PTHR47237:SF2">
    <property type="entry name" value="BLL4206 PROTEIN"/>
    <property type="match status" value="1"/>
</dbReference>
<evidence type="ECO:0000313" key="2">
    <source>
        <dbReference type="EMBL" id="SLN27853.1"/>
    </source>
</evidence>
<dbReference type="PANTHER" id="PTHR47237">
    <property type="entry name" value="SLL0310 PROTEIN"/>
    <property type="match status" value="1"/>
</dbReference>
<dbReference type="SUPFAM" id="SSF55729">
    <property type="entry name" value="Acyl-CoA N-acyltransferases (Nat)"/>
    <property type="match status" value="1"/>
</dbReference>
<dbReference type="PROSITE" id="PS51186">
    <property type="entry name" value="GNAT"/>
    <property type="match status" value="1"/>
</dbReference>
<sequence length="285" mass="30552">MTVSTEDLTRVALGQGHIGAALTLSCAAHWNQSASDWRLMIGQGGGIGLEDGNGTLVASAITLPYARDVAWISMVLVRQDWQRRGLASDLLVQCIEAVESRGLIPALDATPAGEKVYLPLGFVPIFRFQRYELDLGKPAMPQGKGDPSPDPETFEALAALDAEAAGAGRPAILADLVARAPGAVCRLDAPEQGFVLARPGRNAWQIGPLVADSVDGARRLFDRALARAAQRRVFIDVPDGQDAFRRHVEAAGFSPQRPFTRMYKGRDRAFGRPELTFAVAGPELG</sequence>
<dbReference type="AlphaFoldDB" id="A0A1Y5RXK3"/>
<dbReference type="Proteomes" id="UP000193200">
    <property type="component" value="Unassembled WGS sequence"/>
</dbReference>
<dbReference type="InterPro" id="IPR052729">
    <property type="entry name" value="Acyl/Acetyltrans_Enzymes"/>
</dbReference>
<dbReference type="Gene3D" id="3.40.630.30">
    <property type="match status" value="1"/>
</dbReference>
<gene>
    <name evidence="2" type="ORF">OCH7691_00921</name>
</gene>
<dbReference type="GO" id="GO:0016747">
    <property type="term" value="F:acyltransferase activity, transferring groups other than amino-acyl groups"/>
    <property type="evidence" value="ECO:0007669"/>
    <property type="project" value="InterPro"/>
</dbReference>
<dbReference type="InterPro" id="IPR041496">
    <property type="entry name" value="YitH/HolE_GNAT"/>
</dbReference>
<reference evidence="2 3" key="1">
    <citation type="submission" date="2017-03" db="EMBL/GenBank/DDBJ databases">
        <authorList>
            <person name="Afonso C.L."/>
            <person name="Miller P.J."/>
            <person name="Scott M.A."/>
            <person name="Spackman E."/>
            <person name="Goraichik I."/>
            <person name="Dimitrov K.M."/>
            <person name="Suarez D.L."/>
            <person name="Swayne D.E."/>
        </authorList>
    </citation>
    <scope>NUCLEOTIDE SEQUENCE [LARGE SCALE GENOMIC DNA]</scope>
    <source>
        <strain evidence="2 3">CECT 7691</strain>
    </source>
</reference>
<dbReference type="InterPro" id="IPR016181">
    <property type="entry name" value="Acyl_CoA_acyltransferase"/>
</dbReference>